<dbReference type="EMBL" id="CP036259">
    <property type="protein sequence ID" value="QDR81092.1"/>
    <property type="molecule type" value="Genomic_DNA"/>
</dbReference>
<dbReference type="Pfam" id="PF12910">
    <property type="entry name" value="PHD_like"/>
    <property type="match status" value="1"/>
</dbReference>
<gene>
    <name evidence="1" type="ORF">SPTER_24480</name>
</gene>
<dbReference type="KEGG" id="sted:SPTER_24480"/>
<proteinExistence type="predicted"/>
<evidence type="ECO:0000313" key="2">
    <source>
        <dbReference type="Proteomes" id="UP000320776"/>
    </source>
</evidence>
<dbReference type="SUPFAM" id="SSF143100">
    <property type="entry name" value="TTHA1013/TTHA0281-like"/>
    <property type="match status" value="1"/>
</dbReference>
<sequence length="146" mass="16710">MNVIKKYEPIRYNVKQTKNEYSKVNNLAIKGLEVVTYAHNTKEEVSHIKKAIFDSLLKHVTFTLAETYDEELQGWTVSVPEIDLYGEGNTKEAAVSDLINSIHEYISLYTESNFLSQHESPEKQAAIIKLMRCENDEAMRNALGLK</sequence>
<name>A0A517DUQ7_9FIRM</name>
<dbReference type="Proteomes" id="UP000320776">
    <property type="component" value="Chromosome"/>
</dbReference>
<dbReference type="InterPro" id="IPR035424">
    <property type="entry name" value="Antitoxin_RelB"/>
</dbReference>
<evidence type="ECO:0000313" key="1">
    <source>
        <dbReference type="EMBL" id="QDR81092.1"/>
    </source>
</evidence>
<dbReference type="OrthoDB" id="2081829at2"/>
<dbReference type="AlphaFoldDB" id="A0A517DUQ7"/>
<dbReference type="Gene3D" id="3.30.160.620">
    <property type="match status" value="1"/>
</dbReference>
<accession>A0A517DUQ7</accession>
<reference evidence="1 2" key="1">
    <citation type="submission" date="2019-02" db="EMBL/GenBank/DDBJ databases">
        <title>Closed genome of Sporomusa termitida DSM 4440.</title>
        <authorList>
            <person name="Poehlein A."/>
            <person name="Daniel R."/>
        </authorList>
    </citation>
    <scope>NUCLEOTIDE SEQUENCE [LARGE SCALE GENOMIC DNA]</scope>
    <source>
        <strain evidence="1 2">DSM 4440</strain>
    </source>
</reference>
<protein>
    <submittedName>
        <fullName evidence="1">Antitoxin of toxin-antitoxin, RelE / RelB, TA system</fullName>
    </submittedName>
</protein>
<organism evidence="1 2">
    <name type="scientific">Sporomusa termitida</name>
    <dbReference type="NCBI Taxonomy" id="2377"/>
    <lineage>
        <taxon>Bacteria</taxon>
        <taxon>Bacillati</taxon>
        <taxon>Bacillota</taxon>
        <taxon>Negativicutes</taxon>
        <taxon>Selenomonadales</taxon>
        <taxon>Sporomusaceae</taxon>
        <taxon>Sporomusa</taxon>
    </lineage>
</organism>
<dbReference type="InterPro" id="IPR035069">
    <property type="entry name" value="TTHA1013/TTHA0281-like"/>
</dbReference>
<keyword evidence="2" id="KW-1185">Reference proteome</keyword>
<dbReference type="RefSeq" id="WP_144350630.1">
    <property type="nucleotide sequence ID" value="NZ_CP036259.1"/>
</dbReference>